<dbReference type="GO" id="GO:0016740">
    <property type="term" value="F:transferase activity"/>
    <property type="evidence" value="ECO:0007669"/>
    <property type="project" value="UniProtKB-KW"/>
</dbReference>
<gene>
    <name evidence="2" type="ordered locus">Plav_0336</name>
</gene>
<keyword evidence="3" id="KW-1185">Reference proteome</keyword>
<evidence type="ECO:0000259" key="1">
    <source>
        <dbReference type="Pfam" id="PF00294"/>
    </source>
</evidence>
<dbReference type="SUPFAM" id="SSF52309">
    <property type="entry name" value="N-(deoxy)ribosyltransferase-like"/>
    <property type="match status" value="1"/>
</dbReference>
<dbReference type="AlphaFoldDB" id="A7HPX6"/>
<dbReference type="EMBL" id="CP000774">
    <property type="protein sequence ID" value="ABS61959.1"/>
    <property type="molecule type" value="Genomic_DNA"/>
</dbReference>
<dbReference type="Pfam" id="PF05014">
    <property type="entry name" value="Nuc_deoxyrib_tr"/>
    <property type="match status" value="1"/>
</dbReference>
<dbReference type="Gene3D" id="3.40.1190.20">
    <property type="match status" value="1"/>
</dbReference>
<dbReference type="OrthoDB" id="9795789at2"/>
<reference evidence="2 3" key="1">
    <citation type="journal article" date="2011" name="Stand. Genomic Sci.">
        <title>Complete genome sequence of Parvibaculum lavamentivorans type strain (DS-1(T)).</title>
        <authorList>
            <person name="Schleheck D."/>
            <person name="Weiss M."/>
            <person name="Pitluck S."/>
            <person name="Bruce D."/>
            <person name="Land M.L."/>
            <person name="Han S."/>
            <person name="Saunders E."/>
            <person name="Tapia R."/>
            <person name="Detter C."/>
            <person name="Brettin T."/>
            <person name="Han J."/>
            <person name="Woyke T."/>
            <person name="Goodwin L."/>
            <person name="Pennacchio L."/>
            <person name="Nolan M."/>
            <person name="Cook A.M."/>
            <person name="Kjelleberg S."/>
            <person name="Thomas T."/>
        </authorList>
    </citation>
    <scope>NUCLEOTIDE SEQUENCE [LARGE SCALE GENOMIC DNA]</scope>
    <source>
        <strain evidence="3">DS-1 / DSM 13023 / NCIMB 13966</strain>
    </source>
</reference>
<dbReference type="SUPFAM" id="SSF53613">
    <property type="entry name" value="Ribokinase-like"/>
    <property type="match status" value="1"/>
</dbReference>
<organism evidence="2 3">
    <name type="scientific">Parvibaculum lavamentivorans (strain DS-1 / DSM 13023 / NCIMB 13966)</name>
    <dbReference type="NCBI Taxonomy" id="402881"/>
    <lineage>
        <taxon>Bacteria</taxon>
        <taxon>Pseudomonadati</taxon>
        <taxon>Pseudomonadota</taxon>
        <taxon>Alphaproteobacteria</taxon>
        <taxon>Hyphomicrobiales</taxon>
        <taxon>Parvibaculaceae</taxon>
        <taxon>Parvibaculum</taxon>
    </lineage>
</organism>
<sequence length="394" mass="42423">MIVAGGVYREECVWPNWSRIFGSGGRAAAAISRISPGSALYAYASREWAEDVRISMTNFGVDPHLVEIEADITFSYFHPLSVPVLTPHPIAHVATPHRVEGAAVLRFGFVEGDAIVKADRAVYDPQHWSEALNFSKNGSKANKLAIVLNETELELSTGTNGDAAAEKLCDISGAEVIVVKRGPHGATVWDAGTTTPIPSYRSSDVFKIGSGDIFSAIFAALWAEQRTSPVEAAHRASSAVSHYVGSRAAQISLADCQPQTPVFGEYKGRHIYVAAPFFNLGQRWAVEEIRNGLRSVGGRVFSPLHNVGSSGTSKDIATRDLKGLEEAGSILAVLDGEDAGTLFEIGYARRCKIPVVILSELPRPESLTMLEGTDCHIVGDICTAVYHAMWAAMR</sequence>
<evidence type="ECO:0000313" key="2">
    <source>
        <dbReference type="EMBL" id="ABS61959.1"/>
    </source>
</evidence>
<dbReference type="KEGG" id="pla:Plav_0336"/>
<name>A7HPX6_PARL1</name>
<dbReference type="Proteomes" id="UP000006377">
    <property type="component" value="Chromosome"/>
</dbReference>
<keyword evidence="2" id="KW-0808">Transferase</keyword>
<protein>
    <submittedName>
        <fullName evidence="2">Nucleoside 2-deoxyribosyltransferase</fullName>
    </submittedName>
</protein>
<dbReference type="eggNOG" id="COG3613">
    <property type="taxonomic scope" value="Bacteria"/>
</dbReference>
<dbReference type="eggNOG" id="COG0524">
    <property type="taxonomic scope" value="Bacteria"/>
</dbReference>
<accession>A7HPX6</accession>
<dbReference type="InterPro" id="IPR011611">
    <property type="entry name" value="PfkB_dom"/>
</dbReference>
<dbReference type="Pfam" id="PF00294">
    <property type="entry name" value="PfkB"/>
    <property type="match status" value="1"/>
</dbReference>
<dbReference type="Gene3D" id="3.40.50.450">
    <property type="match status" value="1"/>
</dbReference>
<dbReference type="HOGENOM" id="CLU_057110_0_0_5"/>
<feature type="domain" description="Carbohydrate kinase PfkB" evidence="1">
    <location>
        <begin position="146"/>
        <end position="251"/>
    </location>
</feature>
<proteinExistence type="predicted"/>
<dbReference type="InterPro" id="IPR007710">
    <property type="entry name" value="Nucleoside_deoxyribTrfase"/>
</dbReference>
<dbReference type="STRING" id="402881.Plav_0336"/>
<evidence type="ECO:0000313" key="3">
    <source>
        <dbReference type="Proteomes" id="UP000006377"/>
    </source>
</evidence>
<dbReference type="InterPro" id="IPR029056">
    <property type="entry name" value="Ribokinase-like"/>
</dbReference>